<sequence length="115" mass="13256">TQVAWQDLGEKRQGEKHNSYETRETERGGGESLWSVWRKDCGKLRMEHPWSLALYAEGTRRRNFRASCSLGFSREVCDPHQAACRHSSSHPQCKDSQFLISTGHILHCHPLHCTH</sequence>
<evidence type="ECO:0000256" key="1">
    <source>
        <dbReference type="SAM" id="MobiDB-lite"/>
    </source>
</evidence>
<proteinExistence type="predicted"/>
<gene>
    <name evidence="2" type="ORF">PLEPLA_LOCUS6885</name>
</gene>
<evidence type="ECO:0000313" key="2">
    <source>
        <dbReference type="EMBL" id="CAB1419057.1"/>
    </source>
</evidence>
<feature type="non-terminal residue" evidence="2">
    <location>
        <position position="115"/>
    </location>
</feature>
<name>A0A9N7YAL9_PLEPL</name>
<feature type="region of interest" description="Disordered" evidence="1">
    <location>
        <begin position="1"/>
        <end position="25"/>
    </location>
</feature>
<organism evidence="2 3">
    <name type="scientific">Pleuronectes platessa</name>
    <name type="common">European plaice</name>
    <dbReference type="NCBI Taxonomy" id="8262"/>
    <lineage>
        <taxon>Eukaryota</taxon>
        <taxon>Metazoa</taxon>
        <taxon>Chordata</taxon>
        <taxon>Craniata</taxon>
        <taxon>Vertebrata</taxon>
        <taxon>Euteleostomi</taxon>
        <taxon>Actinopterygii</taxon>
        <taxon>Neopterygii</taxon>
        <taxon>Teleostei</taxon>
        <taxon>Neoteleostei</taxon>
        <taxon>Acanthomorphata</taxon>
        <taxon>Carangaria</taxon>
        <taxon>Pleuronectiformes</taxon>
        <taxon>Pleuronectoidei</taxon>
        <taxon>Pleuronectidae</taxon>
        <taxon>Pleuronectes</taxon>
    </lineage>
</organism>
<dbReference type="AlphaFoldDB" id="A0A9N7YAL9"/>
<reference evidence="2" key="1">
    <citation type="submission" date="2020-03" db="EMBL/GenBank/DDBJ databases">
        <authorList>
            <person name="Weist P."/>
        </authorList>
    </citation>
    <scope>NUCLEOTIDE SEQUENCE</scope>
</reference>
<dbReference type="EMBL" id="CADEAL010000360">
    <property type="protein sequence ID" value="CAB1419057.1"/>
    <property type="molecule type" value="Genomic_DNA"/>
</dbReference>
<protein>
    <submittedName>
        <fullName evidence="2">Uncharacterized protein</fullName>
    </submittedName>
</protein>
<comment type="caution">
    <text evidence="2">The sequence shown here is derived from an EMBL/GenBank/DDBJ whole genome shotgun (WGS) entry which is preliminary data.</text>
</comment>
<evidence type="ECO:0000313" key="3">
    <source>
        <dbReference type="Proteomes" id="UP001153269"/>
    </source>
</evidence>
<accession>A0A9N7YAL9</accession>
<dbReference type="Proteomes" id="UP001153269">
    <property type="component" value="Unassembled WGS sequence"/>
</dbReference>
<keyword evidence="3" id="KW-1185">Reference proteome</keyword>
<feature type="compositionally biased region" description="Basic and acidic residues" evidence="1">
    <location>
        <begin position="8"/>
        <end position="25"/>
    </location>
</feature>